<dbReference type="AlphaFoldDB" id="A0A9X0CXR5"/>
<sequence>MEANAGSILPKLRTSQHFITLESLLHLHLHLFSRGPVRANEKTEITATFLAGKIRGGRNLSVNFNSNEISGVVGEKFINVFK</sequence>
<name>A0A9X0CXR5_9CNID</name>
<keyword evidence="2" id="KW-1185">Reference proteome</keyword>
<dbReference type="EMBL" id="MU826380">
    <property type="protein sequence ID" value="KAJ7377339.1"/>
    <property type="molecule type" value="Genomic_DNA"/>
</dbReference>
<gene>
    <name evidence="1" type="ORF">OS493_029698</name>
</gene>
<protein>
    <submittedName>
        <fullName evidence="1">Uncharacterized protein</fullName>
    </submittedName>
</protein>
<reference evidence="1" key="1">
    <citation type="submission" date="2023-01" db="EMBL/GenBank/DDBJ databases">
        <title>Genome assembly of the deep-sea coral Lophelia pertusa.</title>
        <authorList>
            <person name="Herrera S."/>
            <person name="Cordes E."/>
        </authorList>
    </citation>
    <scope>NUCLEOTIDE SEQUENCE</scope>
    <source>
        <strain evidence="1">USNM1676648</strain>
        <tissue evidence="1">Polyp</tissue>
    </source>
</reference>
<evidence type="ECO:0000313" key="2">
    <source>
        <dbReference type="Proteomes" id="UP001163046"/>
    </source>
</evidence>
<accession>A0A9X0CXR5</accession>
<dbReference type="Proteomes" id="UP001163046">
    <property type="component" value="Unassembled WGS sequence"/>
</dbReference>
<evidence type="ECO:0000313" key="1">
    <source>
        <dbReference type="EMBL" id="KAJ7377339.1"/>
    </source>
</evidence>
<comment type="caution">
    <text evidence="1">The sequence shown here is derived from an EMBL/GenBank/DDBJ whole genome shotgun (WGS) entry which is preliminary data.</text>
</comment>
<organism evidence="1 2">
    <name type="scientific">Desmophyllum pertusum</name>
    <dbReference type="NCBI Taxonomy" id="174260"/>
    <lineage>
        <taxon>Eukaryota</taxon>
        <taxon>Metazoa</taxon>
        <taxon>Cnidaria</taxon>
        <taxon>Anthozoa</taxon>
        <taxon>Hexacorallia</taxon>
        <taxon>Scleractinia</taxon>
        <taxon>Caryophylliina</taxon>
        <taxon>Caryophylliidae</taxon>
        <taxon>Desmophyllum</taxon>
    </lineage>
</organism>
<proteinExistence type="predicted"/>